<evidence type="ECO:0000313" key="3">
    <source>
        <dbReference type="Proteomes" id="UP000286931"/>
    </source>
</evidence>
<protein>
    <recommendedName>
        <fullName evidence="1">DUF4240 domain-containing protein</fullName>
    </recommendedName>
</protein>
<evidence type="ECO:0000313" key="2">
    <source>
        <dbReference type="EMBL" id="GCD98637.1"/>
    </source>
</evidence>
<dbReference type="EMBL" id="BIFH01000029">
    <property type="protein sequence ID" value="GCD98637.1"/>
    <property type="molecule type" value="Genomic_DNA"/>
</dbReference>
<dbReference type="OrthoDB" id="6200718at2"/>
<proteinExistence type="predicted"/>
<comment type="caution">
    <text evidence="2">The sequence shown here is derived from an EMBL/GenBank/DDBJ whole genome shotgun (WGS) entry which is preliminary data.</text>
</comment>
<dbReference type="Proteomes" id="UP000286931">
    <property type="component" value="Unassembled WGS sequence"/>
</dbReference>
<accession>A0A401YVK5</accession>
<reference evidence="2 3" key="1">
    <citation type="submission" date="2018-12" db="EMBL/GenBank/DDBJ databases">
        <title>Draft genome sequence of Embleya hyalina NBRC 13850T.</title>
        <authorList>
            <person name="Komaki H."/>
            <person name="Hosoyama A."/>
            <person name="Kimura A."/>
            <person name="Ichikawa N."/>
            <person name="Tamura T."/>
        </authorList>
    </citation>
    <scope>NUCLEOTIDE SEQUENCE [LARGE SCALE GENOMIC DNA]</scope>
    <source>
        <strain evidence="2 3">NBRC 13850</strain>
    </source>
</reference>
<dbReference type="RefSeq" id="WP_126640538.1">
    <property type="nucleotide sequence ID" value="NZ_BIFH01000029.1"/>
</dbReference>
<dbReference type="Pfam" id="PF14024">
    <property type="entry name" value="DUF4240"/>
    <property type="match status" value="1"/>
</dbReference>
<name>A0A401YVK5_9ACTN</name>
<dbReference type="InterPro" id="IPR025334">
    <property type="entry name" value="DUF4240"/>
</dbReference>
<sequence>MDMDDFWALVEAARAADGPYAPALVDILAAHPPERILDYDDRFHEARDALYRWDLWAAAHLIGGGCSDDAFMDFRAGLIALGREAYEDASRDPDGLAGLPVVLAEARAGGDEAIFDEDANYCAMGAFERLTGDEEAFDRAWALRPPTRAGGVGPYPAGEDFDFDDDAEMRRRLPRLAALFRVGAEG</sequence>
<feature type="domain" description="DUF4240" evidence="1">
    <location>
        <begin position="1"/>
        <end position="129"/>
    </location>
</feature>
<keyword evidence="3" id="KW-1185">Reference proteome</keyword>
<dbReference type="AlphaFoldDB" id="A0A401YVK5"/>
<organism evidence="2 3">
    <name type="scientific">Embleya hyalina</name>
    <dbReference type="NCBI Taxonomy" id="516124"/>
    <lineage>
        <taxon>Bacteria</taxon>
        <taxon>Bacillati</taxon>
        <taxon>Actinomycetota</taxon>
        <taxon>Actinomycetes</taxon>
        <taxon>Kitasatosporales</taxon>
        <taxon>Streptomycetaceae</taxon>
        <taxon>Embleya</taxon>
    </lineage>
</organism>
<gene>
    <name evidence="2" type="ORF">EHYA_06348</name>
</gene>
<evidence type="ECO:0000259" key="1">
    <source>
        <dbReference type="Pfam" id="PF14024"/>
    </source>
</evidence>